<reference evidence="1 2" key="1">
    <citation type="journal article" date="2021" name="Hortic Res">
        <title>High-quality reference genome and annotation aids understanding of berry development for evergreen blueberry (Vaccinium darrowii).</title>
        <authorList>
            <person name="Yu J."/>
            <person name="Hulse-Kemp A.M."/>
            <person name="Babiker E."/>
            <person name="Staton M."/>
        </authorList>
    </citation>
    <scope>NUCLEOTIDE SEQUENCE [LARGE SCALE GENOMIC DNA]</scope>
    <source>
        <strain evidence="2">cv. NJ 8807/NJ 8810</strain>
        <tissue evidence="1">Young leaf</tissue>
    </source>
</reference>
<accession>A0ACB7YBT8</accession>
<name>A0ACB7YBT8_9ERIC</name>
<evidence type="ECO:0000313" key="2">
    <source>
        <dbReference type="Proteomes" id="UP000828048"/>
    </source>
</evidence>
<gene>
    <name evidence="1" type="ORF">Vadar_032749</name>
</gene>
<organism evidence="1 2">
    <name type="scientific">Vaccinium darrowii</name>
    <dbReference type="NCBI Taxonomy" id="229202"/>
    <lineage>
        <taxon>Eukaryota</taxon>
        <taxon>Viridiplantae</taxon>
        <taxon>Streptophyta</taxon>
        <taxon>Embryophyta</taxon>
        <taxon>Tracheophyta</taxon>
        <taxon>Spermatophyta</taxon>
        <taxon>Magnoliopsida</taxon>
        <taxon>eudicotyledons</taxon>
        <taxon>Gunneridae</taxon>
        <taxon>Pentapetalae</taxon>
        <taxon>asterids</taxon>
        <taxon>Ericales</taxon>
        <taxon>Ericaceae</taxon>
        <taxon>Vaccinioideae</taxon>
        <taxon>Vaccinieae</taxon>
        <taxon>Vaccinium</taxon>
    </lineage>
</organism>
<comment type="caution">
    <text evidence="1">The sequence shown here is derived from an EMBL/GenBank/DDBJ whole genome shotgun (WGS) entry which is preliminary data.</text>
</comment>
<dbReference type="Proteomes" id="UP000828048">
    <property type="component" value="Chromosome 7"/>
</dbReference>
<sequence>MRDVEQWMSTRLLPANLRERIRRYEQYKWQKTRGVDEENLIRNLPKDLGRDIKRHLGLHQLKRVPVFVDLDEQWLDALCGRLEQVLYTKDSYIVREGDPVDEMLFVMCGNLLTVTTNGYRTGFFNMDYLKDGDFCGEELLAWALDPHSSTNLPISTITVQALTEVEAFVLKADNLTFMASKFNWLHNQQLRHKFRFYSHQWRMWAACYI</sequence>
<protein>
    <submittedName>
        <fullName evidence="1">Uncharacterized protein</fullName>
    </submittedName>
</protein>
<proteinExistence type="predicted"/>
<keyword evidence="2" id="KW-1185">Reference proteome</keyword>
<dbReference type="EMBL" id="CM037157">
    <property type="protein sequence ID" value="KAH7850429.1"/>
    <property type="molecule type" value="Genomic_DNA"/>
</dbReference>
<evidence type="ECO:0000313" key="1">
    <source>
        <dbReference type="EMBL" id="KAH7850429.1"/>
    </source>
</evidence>